<name>A0ACC2MK98_PERAE</name>
<dbReference type="Proteomes" id="UP001234297">
    <property type="component" value="Chromosome 2"/>
</dbReference>
<dbReference type="EMBL" id="CM056810">
    <property type="protein sequence ID" value="KAJ8646069.1"/>
    <property type="molecule type" value="Genomic_DNA"/>
</dbReference>
<accession>A0ACC2MK98</accession>
<reference evidence="1 2" key="1">
    <citation type="journal article" date="2022" name="Hortic Res">
        <title>A haplotype resolved chromosomal level avocado genome allows analysis of novel avocado genes.</title>
        <authorList>
            <person name="Nath O."/>
            <person name="Fletcher S.J."/>
            <person name="Hayward A."/>
            <person name="Shaw L.M."/>
            <person name="Masouleh A.K."/>
            <person name="Furtado A."/>
            <person name="Henry R.J."/>
            <person name="Mitter N."/>
        </authorList>
    </citation>
    <scope>NUCLEOTIDE SEQUENCE [LARGE SCALE GENOMIC DNA]</scope>
    <source>
        <strain evidence="2">cv. Hass</strain>
    </source>
</reference>
<gene>
    <name evidence="1" type="ORF">MRB53_007817</name>
</gene>
<sequence length="111" mass="12602">MNHRLMLFCAVLIAFCLCHAFGVRDYSPWERSSEMAHPIKVDPVHLRCNGLPDQRLRPSSTTQYHQYGPLSSIERQAEEDQDLTSLLLAFILFLVIFGPLLALPFMAPPCS</sequence>
<keyword evidence="2" id="KW-1185">Reference proteome</keyword>
<organism evidence="1 2">
    <name type="scientific">Persea americana</name>
    <name type="common">Avocado</name>
    <dbReference type="NCBI Taxonomy" id="3435"/>
    <lineage>
        <taxon>Eukaryota</taxon>
        <taxon>Viridiplantae</taxon>
        <taxon>Streptophyta</taxon>
        <taxon>Embryophyta</taxon>
        <taxon>Tracheophyta</taxon>
        <taxon>Spermatophyta</taxon>
        <taxon>Magnoliopsida</taxon>
        <taxon>Magnoliidae</taxon>
        <taxon>Laurales</taxon>
        <taxon>Lauraceae</taxon>
        <taxon>Persea</taxon>
    </lineage>
</organism>
<protein>
    <submittedName>
        <fullName evidence="1">Uncharacterized protein</fullName>
    </submittedName>
</protein>
<evidence type="ECO:0000313" key="1">
    <source>
        <dbReference type="EMBL" id="KAJ8646069.1"/>
    </source>
</evidence>
<proteinExistence type="predicted"/>
<evidence type="ECO:0000313" key="2">
    <source>
        <dbReference type="Proteomes" id="UP001234297"/>
    </source>
</evidence>
<comment type="caution">
    <text evidence="1">The sequence shown here is derived from an EMBL/GenBank/DDBJ whole genome shotgun (WGS) entry which is preliminary data.</text>
</comment>